<protein>
    <recommendedName>
        <fullName evidence="4">Peptidase</fullName>
    </recommendedName>
</protein>
<dbReference type="Proteomes" id="UP000282892">
    <property type="component" value="Chromosome"/>
</dbReference>
<evidence type="ECO:0000313" key="2">
    <source>
        <dbReference type="EMBL" id="AZU60840.1"/>
    </source>
</evidence>
<feature type="transmembrane region" description="Helical" evidence="1">
    <location>
        <begin position="150"/>
        <end position="171"/>
    </location>
</feature>
<dbReference type="OrthoDB" id="140324at2"/>
<feature type="transmembrane region" description="Helical" evidence="1">
    <location>
        <begin position="217"/>
        <end position="240"/>
    </location>
</feature>
<dbReference type="KEGG" id="nmk:CHR53_05920"/>
<name>A0A3Q9QSW7_9BACI</name>
<keyword evidence="1" id="KW-0472">Membrane</keyword>
<dbReference type="RefSeq" id="WP_127485648.1">
    <property type="nucleotide sequence ID" value="NZ_CP022572.1"/>
</dbReference>
<keyword evidence="1" id="KW-1133">Transmembrane helix</keyword>
<reference evidence="2 3" key="1">
    <citation type="submission" date="2017-07" db="EMBL/GenBank/DDBJ databases">
        <title>The complete genome sequence of Bacillus mesonae strain H20-5, an efficient strain improving plant abiotic stress resistance.</title>
        <authorList>
            <person name="Kim S.Y."/>
            <person name="Song H."/>
            <person name="Sang M.K."/>
            <person name="Weon H.-Y."/>
            <person name="Song J."/>
        </authorList>
    </citation>
    <scope>NUCLEOTIDE SEQUENCE [LARGE SCALE GENOMIC DNA]</scope>
    <source>
        <strain evidence="2 3">H20-5</strain>
    </source>
</reference>
<feature type="transmembrane region" description="Helical" evidence="1">
    <location>
        <begin position="246"/>
        <end position="264"/>
    </location>
</feature>
<evidence type="ECO:0000256" key="1">
    <source>
        <dbReference type="SAM" id="Phobius"/>
    </source>
</evidence>
<organism evidence="2 3">
    <name type="scientific">Neobacillus mesonae</name>
    <dbReference type="NCBI Taxonomy" id="1193713"/>
    <lineage>
        <taxon>Bacteria</taxon>
        <taxon>Bacillati</taxon>
        <taxon>Bacillota</taxon>
        <taxon>Bacilli</taxon>
        <taxon>Bacillales</taxon>
        <taxon>Bacillaceae</taxon>
        <taxon>Neobacillus</taxon>
    </lineage>
</organism>
<gene>
    <name evidence="2" type="ORF">CHR53_05920</name>
</gene>
<evidence type="ECO:0000313" key="3">
    <source>
        <dbReference type="Proteomes" id="UP000282892"/>
    </source>
</evidence>
<feature type="transmembrane region" description="Helical" evidence="1">
    <location>
        <begin position="363"/>
        <end position="384"/>
    </location>
</feature>
<keyword evidence="3" id="KW-1185">Reference proteome</keyword>
<feature type="transmembrane region" description="Helical" evidence="1">
    <location>
        <begin position="319"/>
        <end position="343"/>
    </location>
</feature>
<keyword evidence="1" id="KW-0812">Transmembrane</keyword>
<feature type="transmembrane region" description="Helical" evidence="1">
    <location>
        <begin position="119"/>
        <end position="138"/>
    </location>
</feature>
<sequence length="396" mass="45887">MNLSIKSSLLLVPLQIRIDKKHYIVEDKISGEFYEMPEVCIAAIKLMDNGKTLDEIEHQLKEQYPNEEVDLLDFAEQLLELQLIAEIDGVKVEKEEKENHSLGYLWISSRLGKFFFNKTAYLIYITLFFVNVFVFVIHPSLFPNYKDLFIFDYMFLNIPIWMVVSFILVLVHELGHVLAMRASNLPTKLGVGHRLFFVVLETDMSLAWKLPSKKRNILYLAGLCFDTVILFLALAGQLVFANGPGIFLSILQVIVLDTFIRMVYQCCIYMKTDLYYLFENVSGCYNLMENAQQQLSKLIPFWKPAQQEEVMYEDEKRTVLFYSIFYLLGVGLTLLLFAVYYIPQLLFALKKVLPGFSQGMTTMPFWDAAIFTLQIVIGILLLLYSWQKKYLSSSIA</sequence>
<proteinExistence type="predicted"/>
<dbReference type="AlphaFoldDB" id="A0A3Q9QSW7"/>
<evidence type="ECO:0008006" key="4">
    <source>
        <dbReference type="Google" id="ProtNLM"/>
    </source>
</evidence>
<accession>A0A3Q9QSW7</accession>
<dbReference type="STRING" id="1193713.GCA_001636315_03712"/>
<dbReference type="EMBL" id="CP022572">
    <property type="protein sequence ID" value="AZU60840.1"/>
    <property type="molecule type" value="Genomic_DNA"/>
</dbReference>